<evidence type="ECO:0000313" key="3">
    <source>
        <dbReference type="EMBL" id="CAJ1942064.1"/>
    </source>
</evidence>
<protein>
    <recommendedName>
        <fullName evidence="2">DOT1 domain-containing protein</fullName>
    </recommendedName>
</protein>
<gene>
    <name evidence="3" type="ORF">CYCCA115_LOCUS7760</name>
</gene>
<reference evidence="3" key="1">
    <citation type="submission" date="2023-08" db="EMBL/GenBank/DDBJ databases">
        <authorList>
            <person name="Audoor S."/>
            <person name="Bilcke G."/>
        </authorList>
    </citation>
    <scope>NUCLEOTIDE SEQUENCE</scope>
</reference>
<dbReference type="AlphaFoldDB" id="A0AAD2CUK4"/>
<feature type="compositionally biased region" description="Basic and acidic residues" evidence="1">
    <location>
        <begin position="358"/>
        <end position="367"/>
    </location>
</feature>
<dbReference type="Gene3D" id="3.40.50.150">
    <property type="entry name" value="Vaccinia Virus protein VP39"/>
    <property type="match status" value="1"/>
</dbReference>
<feature type="region of interest" description="Disordered" evidence="1">
    <location>
        <begin position="350"/>
        <end position="371"/>
    </location>
</feature>
<dbReference type="Proteomes" id="UP001295423">
    <property type="component" value="Unassembled WGS sequence"/>
</dbReference>
<evidence type="ECO:0000313" key="4">
    <source>
        <dbReference type="Proteomes" id="UP001295423"/>
    </source>
</evidence>
<feature type="region of interest" description="Disordered" evidence="1">
    <location>
        <begin position="1"/>
        <end position="23"/>
    </location>
</feature>
<dbReference type="EMBL" id="CAKOGP040001112">
    <property type="protein sequence ID" value="CAJ1942064.1"/>
    <property type="molecule type" value="Genomic_DNA"/>
</dbReference>
<keyword evidence="4" id="KW-1185">Reference proteome</keyword>
<feature type="compositionally biased region" description="Basic residues" evidence="1">
    <location>
        <begin position="410"/>
        <end position="420"/>
    </location>
</feature>
<organism evidence="3 4">
    <name type="scientific">Cylindrotheca closterium</name>
    <dbReference type="NCBI Taxonomy" id="2856"/>
    <lineage>
        <taxon>Eukaryota</taxon>
        <taxon>Sar</taxon>
        <taxon>Stramenopiles</taxon>
        <taxon>Ochrophyta</taxon>
        <taxon>Bacillariophyta</taxon>
        <taxon>Bacillariophyceae</taxon>
        <taxon>Bacillariophycidae</taxon>
        <taxon>Bacillariales</taxon>
        <taxon>Bacillariaceae</taxon>
        <taxon>Cylindrotheca</taxon>
    </lineage>
</organism>
<dbReference type="Pfam" id="PF08123">
    <property type="entry name" value="DOT1"/>
    <property type="match status" value="1"/>
</dbReference>
<dbReference type="InterPro" id="IPR029063">
    <property type="entry name" value="SAM-dependent_MTases_sf"/>
</dbReference>
<comment type="caution">
    <text evidence="3">The sequence shown here is derived from an EMBL/GenBank/DDBJ whole genome shotgun (WGS) entry which is preliminary data.</text>
</comment>
<feature type="region of interest" description="Disordered" evidence="1">
    <location>
        <begin position="38"/>
        <end position="89"/>
    </location>
</feature>
<feature type="region of interest" description="Disordered" evidence="1">
    <location>
        <begin position="401"/>
        <end position="427"/>
    </location>
</feature>
<sequence length="427" mass="47082">MSKVAAQRRSVAKGKGSKATAARTISISPMEATANAIVTPVSKTPAERGKAKSSKSNARRTLFPASAPADSSAVLVSPQPKKGTIGGEDDDTEFAIMQRKRKSTITARPPAKRRLIFGKLVSIPEPLPNVRQVYKIVNKLTGSLGGNGYSGPIYGELTMGSMQKMIDLMMEHTHLNEHSRFIDVGSGIGKPNLHVSQYPGVEFSCGVEMEHTRWSLGMTCLKAILDEAQTQQQQNITADKSIRGGNCMFLHHNILEAKTFDPFTHVYMFSIGFPPPLWTRLSEMWNKSGRSASPAEPEGTQNCEYLICYHGPKAIIEDYEFDVELMAQMPTSMHGSKEGHMGYIYKRMTKSSAGKGKNSKDSGEKQKASSRRAIKCDPLFQHSFHLVQQGLNPLHEHVSQQLEETLGGGRRTRRSTKRVLTRASGYE</sequence>
<feature type="domain" description="DOT1" evidence="2">
    <location>
        <begin position="149"/>
        <end position="213"/>
    </location>
</feature>
<proteinExistence type="predicted"/>
<evidence type="ECO:0000259" key="2">
    <source>
        <dbReference type="Pfam" id="PF08123"/>
    </source>
</evidence>
<dbReference type="GO" id="GO:0031151">
    <property type="term" value="F:histone H3K79 methyltransferase activity"/>
    <property type="evidence" value="ECO:0007669"/>
    <property type="project" value="InterPro"/>
</dbReference>
<dbReference type="SUPFAM" id="SSF53335">
    <property type="entry name" value="S-adenosyl-L-methionine-dependent methyltransferases"/>
    <property type="match status" value="1"/>
</dbReference>
<evidence type="ECO:0000256" key="1">
    <source>
        <dbReference type="SAM" id="MobiDB-lite"/>
    </source>
</evidence>
<name>A0AAD2CUK4_9STRA</name>
<dbReference type="InterPro" id="IPR025789">
    <property type="entry name" value="DOT1_dom"/>
</dbReference>
<accession>A0AAD2CUK4</accession>